<dbReference type="Pfam" id="PF21780">
    <property type="entry name" value="DUF6875"/>
    <property type="match status" value="1"/>
</dbReference>
<gene>
    <name evidence="2" type="ORF">I8748_01840</name>
</gene>
<proteinExistence type="predicted"/>
<dbReference type="AlphaFoldDB" id="A0A8J7L656"/>
<keyword evidence="3" id="KW-1185">Reference proteome</keyword>
<evidence type="ECO:0000313" key="2">
    <source>
        <dbReference type="EMBL" id="MBH8560933.1"/>
    </source>
</evidence>
<organism evidence="2 3">
    <name type="scientific">Amazonocrinis nigriterrae CENA67</name>
    <dbReference type="NCBI Taxonomy" id="2794033"/>
    <lineage>
        <taxon>Bacteria</taxon>
        <taxon>Bacillati</taxon>
        <taxon>Cyanobacteriota</taxon>
        <taxon>Cyanophyceae</taxon>
        <taxon>Nostocales</taxon>
        <taxon>Nostocaceae</taxon>
        <taxon>Amazonocrinis</taxon>
        <taxon>Amazonocrinis nigriterrae</taxon>
    </lineage>
</organism>
<evidence type="ECO:0000313" key="3">
    <source>
        <dbReference type="Proteomes" id="UP000632766"/>
    </source>
</evidence>
<dbReference type="InterPro" id="IPR049240">
    <property type="entry name" value="DUF6875"/>
</dbReference>
<feature type="domain" description="DUF6875" evidence="1">
    <location>
        <begin position="20"/>
        <end position="202"/>
    </location>
</feature>
<dbReference type="RefSeq" id="WP_198122981.1">
    <property type="nucleotide sequence ID" value="NZ_JAECZC010000002.1"/>
</dbReference>
<dbReference type="Proteomes" id="UP000632766">
    <property type="component" value="Unassembled WGS sequence"/>
</dbReference>
<dbReference type="EMBL" id="JAECZC010000002">
    <property type="protein sequence ID" value="MBH8560933.1"/>
    <property type="molecule type" value="Genomic_DNA"/>
</dbReference>
<sequence>MQLYTPTEIQQTQQDLPYLNEIMEWVKNFLASPHPNLGRSGSVCPYVANAMRLNSIRMAVIRAKSLDLPQLEEIVQRYRDIFLEIDSEQKELSIYRAFILIFPDMCMDEDLKLIDQIQRKLKPLFVELGLMLGEFHKHTQSPGLHNPDFRPLRSPIPLLAIRFMVESDLPFLQSPNDPPHLRIKYLEAYIKLFADQIIDKTKLDNAYQALALAKEQLKQENAVLL</sequence>
<comment type="caution">
    <text evidence="2">The sequence shown here is derived from an EMBL/GenBank/DDBJ whole genome shotgun (WGS) entry which is preliminary data.</text>
</comment>
<reference evidence="2 3" key="1">
    <citation type="journal article" date="2021" name="Int. J. Syst. Evol. Microbiol.">
        <title>Amazonocrinis nigriterrae gen. nov., sp. nov., Atlanticothrix silvestris gen. nov., sp. nov. and Dendronalium phyllosphericum gen. nov., sp. nov., nostocacean cyanobacteria from Brazilian environments.</title>
        <authorList>
            <person name="Alvarenga D.O."/>
            <person name="Andreote A.P.D."/>
            <person name="Branco L.H.Z."/>
            <person name="Delbaje E."/>
            <person name="Cruz R.B."/>
            <person name="Varani A.M."/>
            <person name="Fiore M.F."/>
        </authorList>
    </citation>
    <scope>NUCLEOTIDE SEQUENCE [LARGE SCALE GENOMIC DNA]</scope>
    <source>
        <strain evidence="2 3">CENA67</strain>
    </source>
</reference>
<evidence type="ECO:0000259" key="1">
    <source>
        <dbReference type="Pfam" id="PF21780"/>
    </source>
</evidence>
<name>A0A8J7L656_9NOST</name>
<protein>
    <recommendedName>
        <fullName evidence="1">DUF6875 domain-containing protein</fullName>
    </recommendedName>
</protein>
<accession>A0A8J7L656</accession>